<feature type="active site" description="Charge relay system" evidence="5 6">
    <location>
        <position position="155"/>
    </location>
</feature>
<evidence type="ECO:0000256" key="3">
    <source>
        <dbReference type="ARBA" id="ARBA00022801"/>
    </source>
</evidence>
<dbReference type="InterPro" id="IPR000209">
    <property type="entry name" value="Peptidase_S8/S53_dom"/>
</dbReference>
<comment type="similarity">
    <text evidence="1 6">Belongs to the peptidase S8 family.</text>
</comment>
<reference evidence="9 10" key="1">
    <citation type="submission" date="2018-05" db="EMBL/GenBank/DDBJ databases">
        <title>The complete genome of Lysobacter maris HZ9B, a marine bacterium antagonistic against terrestrial plant pathogens.</title>
        <authorList>
            <person name="Zhang X.-Q."/>
        </authorList>
    </citation>
    <scope>NUCLEOTIDE SEQUENCE [LARGE SCALE GENOMIC DNA]</scope>
    <source>
        <strain evidence="9 10">HZ9B</strain>
    </source>
</reference>
<dbReference type="PROSITE" id="PS51892">
    <property type="entry name" value="SUBTILASE"/>
    <property type="match status" value="1"/>
</dbReference>
<organism evidence="9 10">
    <name type="scientific">Marilutibacter maris</name>
    <dbReference type="NCBI Taxonomy" id="1605891"/>
    <lineage>
        <taxon>Bacteria</taxon>
        <taxon>Pseudomonadati</taxon>
        <taxon>Pseudomonadota</taxon>
        <taxon>Gammaproteobacteria</taxon>
        <taxon>Lysobacterales</taxon>
        <taxon>Lysobacteraceae</taxon>
        <taxon>Marilutibacter</taxon>
    </lineage>
</organism>
<dbReference type="InterPro" id="IPR036852">
    <property type="entry name" value="Peptidase_S8/S53_dom_sf"/>
</dbReference>
<dbReference type="Gene3D" id="3.40.50.200">
    <property type="entry name" value="Peptidase S8/S53 domain"/>
    <property type="match status" value="1"/>
</dbReference>
<keyword evidence="4 6" id="KW-0720">Serine protease</keyword>
<keyword evidence="2 6" id="KW-0645">Protease</keyword>
<dbReference type="InterPro" id="IPR015500">
    <property type="entry name" value="Peptidase_S8_subtilisin-rel"/>
</dbReference>
<feature type="signal peptide" evidence="7">
    <location>
        <begin position="1"/>
        <end position="35"/>
    </location>
</feature>
<name>A0A2U9T697_9GAMM</name>
<dbReference type="RefSeq" id="WP_111265885.1">
    <property type="nucleotide sequence ID" value="NZ_CP029843.1"/>
</dbReference>
<feature type="chain" id="PRO_5015916786" evidence="7">
    <location>
        <begin position="36"/>
        <end position="468"/>
    </location>
</feature>
<keyword evidence="3 6" id="KW-0378">Hydrolase</keyword>
<dbReference type="GO" id="GO:0004252">
    <property type="term" value="F:serine-type endopeptidase activity"/>
    <property type="evidence" value="ECO:0007669"/>
    <property type="project" value="UniProtKB-UniRule"/>
</dbReference>
<keyword evidence="10" id="KW-1185">Reference proteome</keyword>
<feature type="domain" description="Peptidase S8/S53" evidence="8">
    <location>
        <begin position="146"/>
        <end position="441"/>
    </location>
</feature>
<evidence type="ECO:0000256" key="1">
    <source>
        <dbReference type="ARBA" id="ARBA00011073"/>
    </source>
</evidence>
<evidence type="ECO:0000256" key="6">
    <source>
        <dbReference type="PROSITE-ProRule" id="PRU01240"/>
    </source>
</evidence>
<dbReference type="InterPro" id="IPR023828">
    <property type="entry name" value="Peptidase_S8_Ser-AS"/>
</dbReference>
<evidence type="ECO:0000256" key="4">
    <source>
        <dbReference type="ARBA" id="ARBA00022825"/>
    </source>
</evidence>
<dbReference type="PANTHER" id="PTHR43806">
    <property type="entry name" value="PEPTIDASE S8"/>
    <property type="match status" value="1"/>
</dbReference>
<dbReference type="PROSITE" id="PS00137">
    <property type="entry name" value="SUBTILASE_HIS"/>
    <property type="match status" value="1"/>
</dbReference>
<dbReference type="EMBL" id="CP029843">
    <property type="protein sequence ID" value="AWV06737.1"/>
    <property type="molecule type" value="Genomic_DNA"/>
</dbReference>
<accession>A0A2U9T697</accession>
<dbReference type="OrthoDB" id="9790784at2"/>
<dbReference type="InterPro" id="IPR050131">
    <property type="entry name" value="Peptidase_S8_subtilisin-like"/>
</dbReference>
<keyword evidence="7" id="KW-0732">Signal</keyword>
<feature type="active site" description="Charge relay system" evidence="5 6">
    <location>
        <position position="205"/>
    </location>
</feature>
<evidence type="ECO:0000256" key="2">
    <source>
        <dbReference type="ARBA" id="ARBA00022670"/>
    </source>
</evidence>
<dbReference type="PROSITE" id="PS00138">
    <property type="entry name" value="SUBTILASE_SER"/>
    <property type="match status" value="1"/>
</dbReference>
<sequence>MSRQHLSRQYSRLSRTCLRLSAIAAGLLASGVALADAQLAPDLVARLAGALPLEELEIVVSYDQSGPVSSGQLEGLRSLGITRGRTMHHLPIAGALATPAEIRALALRSDVLSIHLNRELRYHNADARQLSGVDAVQADPDYGYTGEGVTVMVNDSGIDATHEDLKFGENVVENVQALTNLSSILGFLPATYLEGQLNTDISSGHGTHCAGSVGGTGERSGGLHRGVAPGADIVGYGSGAVISILDAVGGFDYAIDKQHAFDAPIRVISNSWGSSGDFDPTDPVNIASYEAYKHGIVSVFAAGNDGPGADTHNPYAQAPWVISVAAGNKDGTLADFSSRGNPGESGSFGMADGSQWTYVNQPTLVATGVDVVSTRALTGALPLLATGQDLNLDPLHVPFYTHMSGTSMATPHVAGIVALLLEANPGLTPLEVKQVLHDTADPMPGRAAWEVGGGHVDAYEAVGVASGL</sequence>
<dbReference type="Pfam" id="PF00082">
    <property type="entry name" value="Peptidase_S8"/>
    <property type="match status" value="1"/>
</dbReference>
<dbReference type="Proteomes" id="UP000249447">
    <property type="component" value="Chromosome"/>
</dbReference>
<proteinExistence type="inferred from homology"/>
<feature type="active site" description="Charge relay system" evidence="5 6">
    <location>
        <position position="407"/>
    </location>
</feature>
<dbReference type="SUPFAM" id="SSF52743">
    <property type="entry name" value="Subtilisin-like"/>
    <property type="match status" value="1"/>
</dbReference>
<dbReference type="PRINTS" id="PR00723">
    <property type="entry name" value="SUBTILISIN"/>
</dbReference>
<evidence type="ECO:0000256" key="5">
    <source>
        <dbReference type="PIRSR" id="PIRSR615500-1"/>
    </source>
</evidence>
<dbReference type="AlphaFoldDB" id="A0A2U9T697"/>
<evidence type="ECO:0000259" key="8">
    <source>
        <dbReference type="Pfam" id="PF00082"/>
    </source>
</evidence>
<dbReference type="PANTHER" id="PTHR43806:SF65">
    <property type="entry name" value="SERINE PROTEASE APRX"/>
    <property type="match status" value="1"/>
</dbReference>
<dbReference type="InterPro" id="IPR022398">
    <property type="entry name" value="Peptidase_S8_His-AS"/>
</dbReference>
<gene>
    <name evidence="9" type="ORF">C9I47_1019</name>
</gene>
<protein>
    <submittedName>
        <fullName evidence="9">Peptidase S8</fullName>
    </submittedName>
</protein>
<dbReference type="KEGG" id="lmb:C9I47_1019"/>
<evidence type="ECO:0000313" key="9">
    <source>
        <dbReference type="EMBL" id="AWV06737.1"/>
    </source>
</evidence>
<dbReference type="GO" id="GO:0006508">
    <property type="term" value="P:proteolysis"/>
    <property type="evidence" value="ECO:0007669"/>
    <property type="project" value="UniProtKB-KW"/>
</dbReference>
<evidence type="ECO:0000313" key="10">
    <source>
        <dbReference type="Proteomes" id="UP000249447"/>
    </source>
</evidence>
<evidence type="ECO:0000256" key="7">
    <source>
        <dbReference type="SAM" id="SignalP"/>
    </source>
</evidence>